<organism evidence="5 6">
    <name type="scientific">Nocardia arthritidis</name>
    <dbReference type="NCBI Taxonomy" id="228602"/>
    <lineage>
        <taxon>Bacteria</taxon>
        <taxon>Bacillati</taxon>
        <taxon>Actinomycetota</taxon>
        <taxon>Actinomycetes</taxon>
        <taxon>Mycobacteriales</taxon>
        <taxon>Nocardiaceae</taxon>
        <taxon>Nocardia</taxon>
    </lineage>
</organism>
<dbReference type="GO" id="GO:0016787">
    <property type="term" value="F:hydrolase activity"/>
    <property type="evidence" value="ECO:0007669"/>
    <property type="project" value="UniProtKB-KW"/>
</dbReference>
<evidence type="ECO:0000256" key="1">
    <source>
        <dbReference type="ARBA" id="ARBA00005964"/>
    </source>
</evidence>
<dbReference type="InterPro" id="IPR002018">
    <property type="entry name" value="CarbesteraseB"/>
</dbReference>
<dbReference type="EMBL" id="CP046172">
    <property type="protein sequence ID" value="QIS09611.1"/>
    <property type="molecule type" value="Genomic_DNA"/>
</dbReference>
<evidence type="ECO:0000313" key="6">
    <source>
        <dbReference type="Proteomes" id="UP000503540"/>
    </source>
</evidence>
<dbReference type="AlphaFoldDB" id="A0A6G9Y8S2"/>
<accession>A0A6G9Y8S2</accession>
<protein>
    <recommendedName>
        <fullName evidence="3">Carboxylic ester hydrolase</fullName>
        <ecNumber evidence="3">3.1.1.-</ecNumber>
    </recommendedName>
</protein>
<reference evidence="5 6" key="1">
    <citation type="journal article" date="2019" name="ACS Chem. Biol.">
        <title>Identification and Mobilization of a Cryptic Antibiotic Biosynthesis Gene Locus from a Human-Pathogenic Nocardia Isolate.</title>
        <authorList>
            <person name="Herisse M."/>
            <person name="Ishida K."/>
            <person name="Porter J.L."/>
            <person name="Howden B."/>
            <person name="Hertweck C."/>
            <person name="Stinear T.P."/>
            <person name="Pidot S.J."/>
        </authorList>
    </citation>
    <scope>NUCLEOTIDE SEQUENCE [LARGE SCALE GENOMIC DNA]</scope>
    <source>
        <strain evidence="5 6">AUSMDU00012717</strain>
    </source>
</reference>
<dbReference type="PROSITE" id="PS00122">
    <property type="entry name" value="CARBOXYLESTERASE_B_1"/>
    <property type="match status" value="1"/>
</dbReference>
<dbReference type="InterPro" id="IPR050309">
    <property type="entry name" value="Type-B_Carboxylest/Lipase"/>
</dbReference>
<dbReference type="PROSITE" id="PS00941">
    <property type="entry name" value="CARBOXYLESTERASE_B_2"/>
    <property type="match status" value="1"/>
</dbReference>
<evidence type="ECO:0000313" key="5">
    <source>
        <dbReference type="EMBL" id="QIS09611.1"/>
    </source>
</evidence>
<evidence type="ECO:0000256" key="2">
    <source>
        <dbReference type="ARBA" id="ARBA00022801"/>
    </source>
</evidence>
<feature type="domain" description="Carboxylesterase type B" evidence="4">
    <location>
        <begin position="36"/>
        <end position="525"/>
    </location>
</feature>
<dbReference type="Gene3D" id="3.40.50.1820">
    <property type="entry name" value="alpha/beta hydrolase"/>
    <property type="match status" value="1"/>
</dbReference>
<dbReference type="KEGG" id="nah:F5544_08545"/>
<dbReference type="Proteomes" id="UP000503540">
    <property type="component" value="Chromosome"/>
</dbReference>
<gene>
    <name evidence="5" type="ORF">F5544_08545</name>
</gene>
<comment type="similarity">
    <text evidence="1 3">Belongs to the type-B carboxylesterase/lipase family.</text>
</comment>
<feature type="signal peptide" evidence="3">
    <location>
        <begin position="1"/>
        <end position="31"/>
    </location>
</feature>
<dbReference type="InterPro" id="IPR029058">
    <property type="entry name" value="AB_hydrolase_fold"/>
</dbReference>
<dbReference type="SUPFAM" id="SSF53474">
    <property type="entry name" value="alpha/beta-Hydrolases"/>
    <property type="match status" value="1"/>
</dbReference>
<proteinExistence type="inferred from homology"/>
<feature type="chain" id="PRO_5026378760" description="Carboxylic ester hydrolase" evidence="3">
    <location>
        <begin position="32"/>
        <end position="533"/>
    </location>
</feature>
<dbReference type="InterPro" id="IPR019826">
    <property type="entry name" value="Carboxylesterase_B_AS"/>
</dbReference>
<keyword evidence="3" id="KW-0732">Signal</keyword>
<name>A0A6G9Y8S2_9NOCA</name>
<dbReference type="EC" id="3.1.1.-" evidence="3"/>
<sequence length="533" mass="57101">MPMRTFGPHMRALASLLVVLGWMIAPAVAHARPAPDVVVTDAGAVRGIGNSQYRQFQGIPYAAPPVGPLRWRPPVAPAPWDGVRDATRPGPDCPQGTGGNEDCLYLNVWAPVDIPARLPVLVWIHGGSLSMGSGAQYGAEKFLTKGDGPLLVVTINYRLGTLGYLADKSLEEPNGDVGNYGFMDQQLALDWVHRNIAAFGGDPDQVTIAGESAGGQSVCTQLAAPGSDGLYRAAIMQSGPCMWWKTKAQAESAGADAVAKLGCAETPSPADCLRALPVERILAVNDQVGGTVGTPFLPESPWDRASGAKLPPVPVIYGANHDERALWTYLQYGIPVTGHPLTPGGYRQALTTALADQGNGFRVPADQIDAVTAQYPLSDYPQPVEALTRAWSDLTSCLIAREGPMLARRGPAYVYEFADPNPPAPPSPFPLGAFHAGELAYLWNLGGTPVIGLAIDSLMMTEEQRALSDQMVRYWSRFVIAGTPDPADLPAMPERSTNTLMSLRPNTSGPIQVDAFNTDHRCDFWSRVIRMPY</sequence>
<keyword evidence="6" id="KW-1185">Reference proteome</keyword>
<dbReference type="PANTHER" id="PTHR11559">
    <property type="entry name" value="CARBOXYLESTERASE"/>
    <property type="match status" value="1"/>
</dbReference>
<keyword evidence="2 3" id="KW-0378">Hydrolase</keyword>
<evidence type="ECO:0000259" key="4">
    <source>
        <dbReference type="Pfam" id="PF00135"/>
    </source>
</evidence>
<dbReference type="InterPro" id="IPR019819">
    <property type="entry name" value="Carboxylesterase_B_CS"/>
</dbReference>
<evidence type="ECO:0000256" key="3">
    <source>
        <dbReference type="RuleBase" id="RU361235"/>
    </source>
</evidence>
<dbReference type="Pfam" id="PF00135">
    <property type="entry name" value="COesterase"/>
    <property type="match status" value="1"/>
</dbReference>